<accession>A0A2A6BRI2</accession>
<dbReference type="Proteomes" id="UP000005239">
    <property type="component" value="Unassembled WGS sequence"/>
</dbReference>
<accession>A0A8R1V1F5</accession>
<sequence>MKSREAPDSDDQEYTFKKLVGVGFTTDGLMLFHVLWSTNERTWEPRMEFNDYTRCIKTMIRRELRDGFEFTKQQKKTFEANTADIEISMNA</sequence>
<gene>
    <name evidence="1" type="primary">WBGene00280254</name>
</gene>
<protein>
    <submittedName>
        <fullName evidence="1">Uncharacterized protein</fullName>
    </submittedName>
</protein>
<dbReference type="AlphaFoldDB" id="A0A2A6BRI2"/>
<evidence type="ECO:0000313" key="2">
    <source>
        <dbReference type="Proteomes" id="UP000005239"/>
    </source>
</evidence>
<reference evidence="2" key="1">
    <citation type="journal article" date="2008" name="Nat. Genet.">
        <title>The Pristionchus pacificus genome provides a unique perspective on nematode lifestyle and parasitism.</title>
        <authorList>
            <person name="Dieterich C."/>
            <person name="Clifton S.W."/>
            <person name="Schuster L.N."/>
            <person name="Chinwalla A."/>
            <person name="Delehaunty K."/>
            <person name="Dinkelacker I."/>
            <person name="Fulton L."/>
            <person name="Fulton R."/>
            <person name="Godfrey J."/>
            <person name="Minx P."/>
            <person name="Mitreva M."/>
            <person name="Roeseler W."/>
            <person name="Tian H."/>
            <person name="Witte H."/>
            <person name="Yang S.P."/>
            <person name="Wilson R.K."/>
            <person name="Sommer R.J."/>
        </authorList>
    </citation>
    <scope>NUCLEOTIDE SEQUENCE [LARGE SCALE GENOMIC DNA]</scope>
    <source>
        <strain evidence="2">PS312</strain>
    </source>
</reference>
<reference evidence="1" key="2">
    <citation type="submission" date="2022-06" db="UniProtKB">
        <authorList>
            <consortium name="EnsemblMetazoa"/>
        </authorList>
    </citation>
    <scope>IDENTIFICATION</scope>
    <source>
        <strain evidence="1">PS312</strain>
    </source>
</reference>
<organism evidence="1 2">
    <name type="scientific">Pristionchus pacificus</name>
    <name type="common">Parasitic nematode worm</name>
    <dbReference type="NCBI Taxonomy" id="54126"/>
    <lineage>
        <taxon>Eukaryota</taxon>
        <taxon>Metazoa</taxon>
        <taxon>Ecdysozoa</taxon>
        <taxon>Nematoda</taxon>
        <taxon>Chromadorea</taxon>
        <taxon>Rhabditida</taxon>
        <taxon>Rhabditina</taxon>
        <taxon>Diplogasteromorpha</taxon>
        <taxon>Diplogasteroidea</taxon>
        <taxon>Neodiplogasteridae</taxon>
        <taxon>Pristionchus</taxon>
    </lineage>
</organism>
<name>A0A2A6BRI2_PRIPA</name>
<proteinExistence type="predicted"/>
<keyword evidence="2" id="KW-1185">Reference proteome</keyword>
<dbReference type="EnsemblMetazoa" id="PPA41885.1">
    <property type="protein sequence ID" value="PPA41885.1"/>
    <property type="gene ID" value="WBGene00280254"/>
</dbReference>
<evidence type="ECO:0000313" key="1">
    <source>
        <dbReference type="EnsemblMetazoa" id="PPA41885.1"/>
    </source>
</evidence>